<dbReference type="InterPro" id="IPR039426">
    <property type="entry name" value="TonB-dep_rcpt-like"/>
</dbReference>
<dbReference type="Gene3D" id="2.40.170.20">
    <property type="entry name" value="TonB-dependent receptor, beta-barrel domain"/>
    <property type="match status" value="1"/>
</dbReference>
<dbReference type="Pfam" id="PF07715">
    <property type="entry name" value="Plug"/>
    <property type="match status" value="1"/>
</dbReference>
<dbReference type="Pfam" id="PF00593">
    <property type="entry name" value="TonB_dep_Rec_b-barrel"/>
    <property type="match status" value="1"/>
</dbReference>
<dbReference type="EMBL" id="QRWP01000007">
    <property type="protein sequence ID" value="RGT32771.1"/>
    <property type="molecule type" value="Genomic_DNA"/>
</dbReference>
<evidence type="ECO:0000313" key="16">
    <source>
        <dbReference type="Proteomes" id="UP000285159"/>
    </source>
</evidence>
<dbReference type="GO" id="GO:0009279">
    <property type="term" value="C:cell outer membrane"/>
    <property type="evidence" value="ECO:0007669"/>
    <property type="project" value="UniProtKB-SubCell"/>
</dbReference>
<feature type="domain" description="TonB-dependent receptor-like beta-barrel" evidence="13">
    <location>
        <begin position="444"/>
        <end position="775"/>
    </location>
</feature>
<accession>A0A412N4S7</accession>
<dbReference type="InterPro" id="IPR037066">
    <property type="entry name" value="Plug_dom_sf"/>
</dbReference>
<reference evidence="15 16" key="1">
    <citation type="submission" date="2018-08" db="EMBL/GenBank/DDBJ databases">
        <title>A genome reference for cultivated species of the human gut microbiota.</title>
        <authorList>
            <person name="Zou Y."/>
            <person name="Xue W."/>
            <person name="Luo G."/>
        </authorList>
    </citation>
    <scope>NUCLEOTIDE SEQUENCE [LARGE SCALE GENOMIC DNA]</scope>
    <source>
        <strain evidence="15 16">AF19-1AC</strain>
    </source>
</reference>
<evidence type="ECO:0000256" key="6">
    <source>
        <dbReference type="ARBA" id="ARBA00023077"/>
    </source>
</evidence>
<evidence type="ECO:0000256" key="2">
    <source>
        <dbReference type="ARBA" id="ARBA00022448"/>
    </source>
</evidence>
<gene>
    <name evidence="15" type="ORF">DWX38_09975</name>
</gene>
<dbReference type="InterPro" id="IPR012910">
    <property type="entry name" value="Plug_dom"/>
</dbReference>
<comment type="similarity">
    <text evidence="10 11">Belongs to the TonB-dependent receptor family.</text>
</comment>
<keyword evidence="6 11" id="KW-0798">TonB box</keyword>
<dbReference type="SUPFAM" id="SSF56935">
    <property type="entry name" value="Porins"/>
    <property type="match status" value="1"/>
</dbReference>
<dbReference type="AlphaFoldDB" id="A0A412N4S7"/>
<comment type="subcellular location">
    <subcellularLocation>
        <location evidence="1 10">Cell outer membrane</location>
        <topology evidence="1 10">Multi-pass membrane protein</topology>
    </subcellularLocation>
</comment>
<dbReference type="Gene3D" id="2.170.130.10">
    <property type="entry name" value="TonB-dependent receptor, plug domain"/>
    <property type="match status" value="1"/>
</dbReference>
<dbReference type="FunFam" id="2.60.40.1120:FF:000003">
    <property type="entry name" value="Outer membrane protein Omp121"/>
    <property type="match status" value="1"/>
</dbReference>
<dbReference type="InterPro" id="IPR023996">
    <property type="entry name" value="TonB-dep_OMP_SusC/RagA"/>
</dbReference>
<dbReference type="Pfam" id="PF13715">
    <property type="entry name" value="CarbopepD_reg_2"/>
    <property type="match status" value="1"/>
</dbReference>
<dbReference type="InterPro" id="IPR036942">
    <property type="entry name" value="Beta-barrel_TonB_sf"/>
</dbReference>
<dbReference type="Gene3D" id="2.60.40.1120">
    <property type="entry name" value="Carboxypeptidase-like, regulatory domain"/>
    <property type="match status" value="1"/>
</dbReference>
<evidence type="ECO:0000256" key="12">
    <source>
        <dbReference type="SAM" id="SignalP"/>
    </source>
</evidence>
<keyword evidence="5 12" id="KW-0732">Signal</keyword>
<dbReference type="InterPro" id="IPR023997">
    <property type="entry name" value="TonB-dep_OMP_SusC/RagA_CS"/>
</dbReference>
<feature type="chain" id="PRO_5019305946" evidence="12">
    <location>
        <begin position="23"/>
        <end position="1066"/>
    </location>
</feature>
<keyword evidence="9 10" id="KW-0998">Cell outer membrane</keyword>
<evidence type="ECO:0000256" key="11">
    <source>
        <dbReference type="RuleBase" id="RU003357"/>
    </source>
</evidence>
<dbReference type="RefSeq" id="WP_118468212.1">
    <property type="nucleotide sequence ID" value="NZ_CAJLSL010000007.1"/>
</dbReference>
<dbReference type="FunFam" id="2.170.130.10:FF:000008">
    <property type="entry name" value="SusC/RagA family TonB-linked outer membrane protein"/>
    <property type="match status" value="1"/>
</dbReference>
<evidence type="ECO:0000256" key="9">
    <source>
        <dbReference type="ARBA" id="ARBA00023237"/>
    </source>
</evidence>
<dbReference type="PANTHER" id="PTHR30069:SF29">
    <property type="entry name" value="HEMOGLOBIN AND HEMOGLOBIN-HAPTOGLOBIN-BINDING PROTEIN 1-RELATED"/>
    <property type="match status" value="1"/>
</dbReference>
<dbReference type="PROSITE" id="PS52016">
    <property type="entry name" value="TONB_DEPENDENT_REC_3"/>
    <property type="match status" value="1"/>
</dbReference>
<evidence type="ECO:0000256" key="7">
    <source>
        <dbReference type="ARBA" id="ARBA00023136"/>
    </source>
</evidence>
<evidence type="ECO:0000256" key="1">
    <source>
        <dbReference type="ARBA" id="ARBA00004571"/>
    </source>
</evidence>
<evidence type="ECO:0000313" key="15">
    <source>
        <dbReference type="EMBL" id="RGT32771.1"/>
    </source>
</evidence>
<proteinExistence type="inferred from homology"/>
<dbReference type="PANTHER" id="PTHR30069">
    <property type="entry name" value="TONB-DEPENDENT OUTER MEMBRANE RECEPTOR"/>
    <property type="match status" value="1"/>
</dbReference>
<evidence type="ECO:0000259" key="14">
    <source>
        <dbReference type="Pfam" id="PF07715"/>
    </source>
</evidence>
<feature type="domain" description="TonB-dependent receptor plug" evidence="14">
    <location>
        <begin position="118"/>
        <end position="225"/>
    </location>
</feature>
<feature type="signal peptide" evidence="12">
    <location>
        <begin position="1"/>
        <end position="22"/>
    </location>
</feature>
<dbReference type="GO" id="GO:0044718">
    <property type="term" value="P:siderophore transmembrane transport"/>
    <property type="evidence" value="ECO:0007669"/>
    <property type="project" value="TreeGrafter"/>
</dbReference>
<comment type="caution">
    <text evidence="15">The sequence shown here is derived from an EMBL/GenBank/DDBJ whole genome shotgun (WGS) entry which is preliminary data.</text>
</comment>
<evidence type="ECO:0000256" key="4">
    <source>
        <dbReference type="ARBA" id="ARBA00022692"/>
    </source>
</evidence>
<keyword evidence="4 10" id="KW-0812">Transmembrane</keyword>
<keyword evidence="2 10" id="KW-0813">Transport</keyword>
<dbReference type="NCBIfam" id="TIGR04056">
    <property type="entry name" value="OMP_RagA_SusC"/>
    <property type="match status" value="1"/>
</dbReference>
<sequence>MENIRKILLLTSCLFITLGTYAQSINVTGKVIDEEGLEVIGANISVKGSAGVGTITDLNGQYTLKVNNPSKDILVFSFIGMRTQEVHVKGKKRIDVTLQSDSKLLDEVVVIGYGTSKRSDLTGSVVSVKSEDLMQTPTSDVAQALAGRVAGVQISQSEGGPGSSISINVRGGISMTQSNEPLYVIDGYPSEDGMSGLDPGEIESIDILKDASSTAIYGARGANGVVVITTKKGPKDTSKMNVSFDSYIGVSKIARKLDVLSPKEFALLDYERNYVLDGSKGVTGFQNRYGSFQDIDENYANREGIDWQEEALGRITTSQNYRVNISGGTKELKYGMSYNYFKELGAMVYSGNYRHNISFNISHKASSRFQANARFNYNQGKTYGMGTSGQSTRFNKMEHILQYRPMSGIKGTDTDLLSGEDPMFEDEQDNPMQNPIISAQEEARTRFTRSLQANGGFTFNFSKKLSFRNTIGTRYQLNRNDQFNGDLSAIAKRSSIGGYIQYSESNSFQTSNVLTFNNSYKKKHRLTLMLGQEWIGSWSKSLRADAYQFANDDLGLNDMGAGVPTSISSSYVNSNRMISFFTRANYNFKDKYLFTATLRADGSSKFSSGHKWGVFPSVSGAWRMAEEPFIKKLNIFSDLKLRIGYGLAGNNRISDFMSLETLDSVKYPNGSDIITGYVPSGIPSIDLQWEANKTLNIGLDMGFLAQRLIVTPEFYLNRSDHLLLNSRVPSSSGFTNMIRNVGETQNIGFDLAISSFNIQRKKFSWKTDFNISYNKNTIRALSGEDYFYEEYAFGWQQKTHKIEVGKAIGQFYGYKTIGLYQVDEFDYDPDTQKYTLKEGIPYKGSDRNSVRPGDWKFANLDDTGDSKGVVDEKDKTVIGNATPDFYGGINNTFRYKDFDLNIFFNFSYGGEILNATKLSNTQSGKRNYNVLGICDIDSRWTYINKQTGELITDPAQLAAVNAGRTIASVYDMEQGDKYIHSWAVEDASFLRLKNISLGYTFPKKLIRQLSIQRLRLYFTASNLFVWTPYSGFDPETSVSGNGLTRGVDFGSYPRSRSFVLGFNLTL</sequence>
<dbReference type="GO" id="GO:0015344">
    <property type="term" value="F:siderophore uptake transmembrane transporter activity"/>
    <property type="evidence" value="ECO:0007669"/>
    <property type="project" value="TreeGrafter"/>
</dbReference>
<keyword evidence="8 15" id="KW-0675">Receptor</keyword>
<dbReference type="InterPro" id="IPR008969">
    <property type="entry name" value="CarboxyPept-like_regulatory"/>
</dbReference>
<keyword evidence="7 10" id="KW-0472">Membrane</keyword>
<evidence type="ECO:0000256" key="5">
    <source>
        <dbReference type="ARBA" id="ARBA00022729"/>
    </source>
</evidence>
<evidence type="ECO:0000256" key="3">
    <source>
        <dbReference type="ARBA" id="ARBA00022452"/>
    </source>
</evidence>
<organism evidence="15 16">
    <name type="scientific">Bacteroides clarus</name>
    <dbReference type="NCBI Taxonomy" id="626929"/>
    <lineage>
        <taxon>Bacteria</taxon>
        <taxon>Pseudomonadati</taxon>
        <taxon>Bacteroidota</taxon>
        <taxon>Bacteroidia</taxon>
        <taxon>Bacteroidales</taxon>
        <taxon>Bacteroidaceae</taxon>
        <taxon>Bacteroides</taxon>
    </lineage>
</organism>
<evidence type="ECO:0000259" key="13">
    <source>
        <dbReference type="Pfam" id="PF00593"/>
    </source>
</evidence>
<dbReference type="NCBIfam" id="TIGR04057">
    <property type="entry name" value="SusC_RagA_signa"/>
    <property type="match status" value="1"/>
</dbReference>
<dbReference type="InterPro" id="IPR000531">
    <property type="entry name" value="Beta-barrel_TonB"/>
</dbReference>
<dbReference type="Proteomes" id="UP000285159">
    <property type="component" value="Unassembled WGS sequence"/>
</dbReference>
<evidence type="ECO:0000256" key="10">
    <source>
        <dbReference type="PROSITE-ProRule" id="PRU01360"/>
    </source>
</evidence>
<protein>
    <submittedName>
        <fullName evidence="15">TonB-dependent receptor</fullName>
    </submittedName>
</protein>
<dbReference type="SUPFAM" id="SSF49464">
    <property type="entry name" value="Carboxypeptidase regulatory domain-like"/>
    <property type="match status" value="1"/>
</dbReference>
<evidence type="ECO:0000256" key="8">
    <source>
        <dbReference type="ARBA" id="ARBA00023170"/>
    </source>
</evidence>
<keyword evidence="3 10" id="KW-1134">Transmembrane beta strand</keyword>
<name>A0A412N4S7_9BACE</name>